<gene>
    <name evidence="2" type="ORF">C1SCF055_LOCUS16782</name>
</gene>
<feature type="region of interest" description="Disordered" evidence="1">
    <location>
        <begin position="601"/>
        <end position="621"/>
    </location>
</feature>
<reference evidence="3" key="2">
    <citation type="submission" date="2024-04" db="EMBL/GenBank/DDBJ databases">
        <authorList>
            <person name="Chen Y."/>
            <person name="Shah S."/>
            <person name="Dougan E. K."/>
            <person name="Thang M."/>
            <person name="Chan C."/>
        </authorList>
    </citation>
    <scope>NUCLEOTIDE SEQUENCE [LARGE SCALE GENOMIC DNA]</scope>
</reference>
<dbReference type="EMBL" id="CAMXCT020001400">
    <property type="protein sequence ID" value="CAL1143105.1"/>
    <property type="molecule type" value="Genomic_DNA"/>
</dbReference>
<evidence type="ECO:0000313" key="4">
    <source>
        <dbReference type="Proteomes" id="UP001152797"/>
    </source>
</evidence>
<dbReference type="EMBL" id="CAMXCT030001400">
    <property type="protein sequence ID" value="CAL4777042.1"/>
    <property type="molecule type" value="Genomic_DNA"/>
</dbReference>
<feature type="region of interest" description="Disordered" evidence="1">
    <location>
        <begin position="665"/>
        <end position="692"/>
    </location>
</feature>
<feature type="compositionally biased region" description="Basic and acidic residues" evidence="1">
    <location>
        <begin position="666"/>
        <end position="675"/>
    </location>
</feature>
<comment type="caution">
    <text evidence="2">The sequence shown here is derived from an EMBL/GenBank/DDBJ whole genome shotgun (WGS) entry which is preliminary data.</text>
</comment>
<evidence type="ECO:0000313" key="3">
    <source>
        <dbReference type="EMBL" id="CAL1143105.1"/>
    </source>
</evidence>
<keyword evidence="4" id="KW-1185">Reference proteome</keyword>
<reference evidence="2" key="1">
    <citation type="submission" date="2022-10" db="EMBL/GenBank/DDBJ databases">
        <authorList>
            <person name="Chen Y."/>
            <person name="Dougan E. K."/>
            <person name="Chan C."/>
            <person name="Rhodes N."/>
            <person name="Thang M."/>
        </authorList>
    </citation>
    <scope>NUCLEOTIDE SEQUENCE</scope>
</reference>
<evidence type="ECO:0000313" key="2">
    <source>
        <dbReference type="EMBL" id="CAI3989730.1"/>
    </source>
</evidence>
<protein>
    <submittedName>
        <fullName evidence="2">Uncharacterized protein</fullName>
    </submittedName>
</protein>
<evidence type="ECO:0000256" key="1">
    <source>
        <dbReference type="SAM" id="MobiDB-lite"/>
    </source>
</evidence>
<dbReference type="Proteomes" id="UP001152797">
    <property type="component" value="Unassembled WGS sequence"/>
</dbReference>
<proteinExistence type="predicted"/>
<dbReference type="AlphaFoldDB" id="A0A9P1CDR8"/>
<name>A0A9P1CDR8_9DINO</name>
<dbReference type="EMBL" id="CAMXCT010001400">
    <property type="protein sequence ID" value="CAI3989730.1"/>
    <property type="molecule type" value="Genomic_DNA"/>
</dbReference>
<accession>A0A9P1CDR8</accession>
<sequence length="809" mass="88973">MKIFACCCPFFLSQVRRNCSNIACDDMGRVILEDISARSVSRSEVKAGASLQASCKMHFEQMKEDISEMDPTCSAMCFYGYRQDATNDKKKRSTLELDSSYVIFETNGPPPSLKDSSVKLHRLSDVLPITDETAGGTVGFTLKALKSLGCPSWDACMEELSKLRVPVMRLSYFLKSKLTPKQVEEDGGHLTALVNFKAAEIFEMFNDLAGDRCWHALSQQVLSRGNGDGTREKDAQFLLSLAAKILVNYASSFRRRVIQPVESFPLRLLKFANKSSEVLKSLADELLDSHSSTLDHSALKFREAFESDLKCVSQNGTLPPRVATFVSGLKQHWRADVRDSERTNKMVSMLQERAPNIGDDLLSSRVCLKFFMSECCAGQGLQGKRWSLFKPVAEALKNLCLSGWETKEEISGVAGRFAPPEKPENIPGLAEMNREYMKITGRASVSVASKWAVCVNMTLNQQIASSSVNECIATIICFGEKQLSGRGNIYTPYLVAEKVRTTMHLLRCDFQSHQGCGGGISRSFKVKVPLQFTTSHDVLSSFFQDVVKRGKHVSVMGLGVNHFATLEEVMEGSGILQGTIGPTKLLLKLTKPDSKLLRQLGQQTTDPTQGPTDRQDHGQGDVLMHFGNAADAEQASDSKDVGNEQNDSNDAAAEGLNLLLEEAENEQQRVDHDDINDSGNGSDQQDQSPDCDDVTLADNFCRQEITFGSGCDQAQDDAEERSYAEEFGKETGETEVTEQENKIVDQIKQASSYVSATNTELANPMGDHLTFEETINEALLNDARACGNFANLLVDNSQNDVGTVGTAGH</sequence>
<dbReference type="OrthoDB" id="425640at2759"/>
<organism evidence="2">
    <name type="scientific">Cladocopium goreaui</name>
    <dbReference type="NCBI Taxonomy" id="2562237"/>
    <lineage>
        <taxon>Eukaryota</taxon>
        <taxon>Sar</taxon>
        <taxon>Alveolata</taxon>
        <taxon>Dinophyceae</taxon>
        <taxon>Suessiales</taxon>
        <taxon>Symbiodiniaceae</taxon>
        <taxon>Cladocopium</taxon>
    </lineage>
</organism>
<feature type="compositionally biased region" description="Low complexity" evidence="1">
    <location>
        <begin position="601"/>
        <end position="612"/>
    </location>
</feature>